<dbReference type="Proteomes" id="UP000190102">
    <property type="component" value="Unassembled WGS sequence"/>
</dbReference>
<dbReference type="EMBL" id="FUWR01000002">
    <property type="protein sequence ID" value="SJZ48376.1"/>
    <property type="molecule type" value="Genomic_DNA"/>
</dbReference>
<feature type="signal peptide" evidence="1">
    <location>
        <begin position="1"/>
        <end position="23"/>
    </location>
</feature>
<proteinExistence type="predicted"/>
<dbReference type="Pfam" id="PF18998">
    <property type="entry name" value="Flg_new_2"/>
    <property type="match status" value="1"/>
</dbReference>
<accession>A0A1T4L117</accession>
<protein>
    <submittedName>
        <fullName evidence="4">Uncharacterized protein</fullName>
    </submittedName>
</protein>
<evidence type="ECO:0000313" key="4">
    <source>
        <dbReference type="EMBL" id="SJZ48376.1"/>
    </source>
</evidence>
<organism evidence="4 5">
    <name type="scientific">Trichlorobacter thiogenes</name>
    <dbReference type="NCBI Taxonomy" id="115783"/>
    <lineage>
        <taxon>Bacteria</taxon>
        <taxon>Pseudomonadati</taxon>
        <taxon>Thermodesulfobacteriota</taxon>
        <taxon>Desulfuromonadia</taxon>
        <taxon>Geobacterales</taxon>
        <taxon>Geobacteraceae</taxon>
        <taxon>Trichlorobacter</taxon>
    </lineage>
</organism>
<dbReference type="Pfam" id="PF22073">
    <property type="entry name" value="Cep192_D4"/>
    <property type="match status" value="1"/>
</dbReference>
<dbReference type="InterPro" id="IPR044060">
    <property type="entry name" value="Bacterial_rp_domain"/>
</dbReference>
<name>A0A1T4L117_9BACT</name>
<dbReference type="RefSeq" id="WP_139366665.1">
    <property type="nucleotide sequence ID" value="NZ_FUWR01000002.1"/>
</dbReference>
<evidence type="ECO:0000256" key="1">
    <source>
        <dbReference type="SAM" id="SignalP"/>
    </source>
</evidence>
<dbReference type="InterPro" id="IPR013783">
    <property type="entry name" value="Ig-like_fold"/>
</dbReference>
<dbReference type="OrthoDB" id="6244278at2"/>
<evidence type="ECO:0000313" key="5">
    <source>
        <dbReference type="Proteomes" id="UP000190102"/>
    </source>
</evidence>
<evidence type="ECO:0000259" key="2">
    <source>
        <dbReference type="Pfam" id="PF18998"/>
    </source>
</evidence>
<keyword evidence="5" id="KW-1185">Reference proteome</keyword>
<feature type="chain" id="PRO_5012820648" evidence="1">
    <location>
        <begin position="24"/>
        <end position="853"/>
    </location>
</feature>
<reference evidence="5" key="1">
    <citation type="submission" date="2017-02" db="EMBL/GenBank/DDBJ databases">
        <authorList>
            <person name="Varghese N."/>
            <person name="Submissions S."/>
        </authorList>
    </citation>
    <scope>NUCLEOTIDE SEQUENCE [LARGE SCALE GENOMIC DNA]</scope>
    <source>
        <strain evidence="5">ATCC BAA-34</strain>
    </source>
</reference>
<keyword evidence="1" id="KW-0732">Signal</keyword>
<evidence type="ECO:0000259" key="3">
    <source>
        <dbReference type="Pfam" id="PF22073"/>
    </source>
</evidence>
<feature type="domain" description="Bacterial repeat" evidence="2">
    <location>
        <begin position="690"/>
        <end position="767"/>
    </location>
</feature>
<dbReference type="NCBIfam" id="NF012200">
    <property type="entry name" value="choice_anch_D"/>
    <property type="match status" value="1"/>
</dbReference>
<dbReference type="InterPro" id="IPR054090">
    <property type="entry name" value="Cep192_Spd-2-like_dom"/>
</dbReference>
<dbReference type="STRING" id="115783.SAMN02745119_00712"/>
<dbReference type="AlphaFoldDB" id="A0A1T4L117"/>
<feature type="domain" description="Cep192/Spd-2-like" evidence="3">
    <location>
        <begin position="584"/>
        <end position="683"/>
    </location>
</feature>
<sequence length="853" mass="92466">MNRIVGYLLFSALLLLSISSAMAAELPAATLGPDLMGVDPVADTRWAAFNSSLSYDSSQKGFPFTTNVNTGETNHDTMTKLIQSPYVTLTAGKQYQFVLRMKADTFPQGQTINFVAEAVGVNGVPSEAERHSTWNVSRAEQWEDVYLYVRPQYSRRWYVQVWVEPGTRFAATPSTIYLAPDFDVYELPGGNEAVTMHGVNTVTDKDSFVSSTQLVDGLGNIYTKEENSTTWKHVFPRMMYRRWTTDHITEFQRYKDYGFNGVMNIADDDSAQAALDVGLKYISINVPWIDGTFDYIWLRMDDVYQWAERTGHHANVLWYNVDNENAFVGNYSYQEQIRNGIDTFHLDPQTGKRRHPVYVNNGNVGIPRTYHNASRTFMDFTGSYVGSDGASKGPDLRPGPTLLTQFVSQNQRAPVSVIQLQMGIGNTFIPSLFYGIIMGGRAMSVWRDGGSELTIDNPLNPWPAAFRDDVSPKIDQMLPLIEQPHFTNWKAWTNQFPSVRIGTRELNGVGYLLLSSFAATDLPVTVTLQNRQATKAVDYFTGAEIATVTNGQFTFTMGHYNDGYRVIRLVAPTAAAASPASNDYGTVTNGQTSSNATFTLSNHSSATSPLQINSRTISGTNANQFILSNGSCGTTPFTLAPGGSCTLQVSFKPTTTGLKNATLAITSTDVNNPTLSVALSGTGRAQLNLTVSNSNGGGGTVTGDSSGISCTGGNCTYDFTQAATVNLTATANIASVFSNWSGDCSDSSTTCSLSMSDTKTLGAVFSLVPRARIGTTPYGSLASAYAAVASNGVIQAKSLLFPDTGLSCNRNISFSLKGGYSDTYSSQTGYSIIPGNMTLTGSGAVTVDRIVIQ</sequence>
<dbReference type="Gene3D" id="2.60.40.10">
    <property type="entry name" value="Immunoglobulins"/>
    <property type="match status" value="1"/>
</dbReference>
<gene>
    <name evidence="4" type="ORF">SAMN02745119_00712</name>
</gene>